<dbReference type="PANTHER" id="PTHR30565:SF9">
    <property type="entry name" value="PROTEIN YCIF"/>
    <property type="match status" value="1"/>
</dbReference>
<dbReference type="InterPro" id="IPR047114">
    <property type="entry name" value="YciF"/>
</dbReference>
<reference evidence="2 3" key="1">
    <citation type="submission" date="2018-07" db="EMBL/GenBank/DDBJ databases">
        <title>Genome sequence of Nitratireductor thuwali#1536.</title>
        <authorList>
            <person name="Michoud G."/>
            <person name="Merlino G."/>
            <person name="Sefrji F.O."/>
            <person name="Daffonchio D."/>
        </authorList>
    </citation>
    <scope>NUCLEOTIDE SEQUENCE [LARGE SCALE GENOMIC DNA]</scope>
    <source>
        <strain evidence="3">Nit1536</strain>
    </source>
</reference>
<dbReference type="Proteomes" id="UP001342418">
    <property type="component" value="Chromosome"/>
</dbReference>
<feature type="coiled-coil region" evidence="1">
    <location>
        <begin position="40"/>
        <end position="67"/>
    </location>
</feature>
<keyword evidence="1" id="KW-0175">Coiled coil</keyword>
<dbReference type="SUPFAM" id="SSF47240">
    <property type="entry name" value="Ferritin-like"/>
    <property type="match status" value="1"/>
</dbReference>
<feature type="coiled-coil region" evidence="1">
    <location>
        <begin position="135"/>
        <end position="162"/>
    </location>
</feature>
<gene>
    <name evidence="2" type="ORF">NTH_02625</name>
</gene>
<dbReference type="InterPro" id="IPR010287">
    <property type="entry name" value="DUF892_YciF-like"/>
</dbReference>
<keyword evidence="3" id="KW-1185">Reference proteome</keyword>
<name>A0ABY5MM37_9HYPH</name>
<dbReference type="EMBL" id="CP030941">
    <property type="protein sequence ID" value="UUP18145.1"/>
    <property type="molecule type" value="Genomic_DNA"/>
</dbReference>
<dbReference type="Gene3D" id="1.20.1260.10">
    <property type="match status" value="1"/>
</dbReference>
<proteinExistence type="predicted"/>
<evidence type="ECO:0000256" key="1">
    <source>
        <dbReference type="SAM" id="Coils"/>
    </source>
</evidence>
<sequence>MTNPKDHVLSWLKDAHAAEEQAITMLSSLARRIENYPELKARIEQHVEETERQAKRVQECLRRLGSDTSTVKDAGTKLVGLGQGLSGMFTSDEVVKGVLASYTFEQMEIASYKILIAAARQMGDTETARVCEDILQEELSMAKWLEDNLEGLTEKFLELESKEGRTAKH</sequence>
<dbReference type="InterPro" id="IPR009078">
    <property type="entry name" value="Ferritin-like_SF"/>
</dbReference>
<dbReference type="Pfam" id="PF05974">
    <property type="entry name" value="DUF892"/>
    <property type="match status" value="1"/>
</dbReference>
<organism evidence="2 3">
    <name type="scientific">Nitratireductor thuwali</name>
    <dbReference type="NCBI Taxonomy" id="2267699"/>
    <lineage>
        <taxon>Bacteria</taxon>
        <taxon>Pseudomonadati</taxon>
        <taxon>Pseudomonadota</taxon>
        <taxon>Alphaproteobacteria</taxon>
        <taxon>Hyphomicrobiales</taxon>
        <taxon>Phyllobacteriaceae</taxon>
        <taxon>Nitratireductor</taxon>
    </lineage>
</organism>
<evidence type="ECO:0008006" key="4">
    <source>
        <dbReference type="Google" id="ProtNLM"/>
    </source>
</evidence>
<protein>
    <recommendedName>
        <fullName evidence="4">Ferritin-like domain-containing protein</fullName>
    </recommendedName>
</protein>
<evidence type="ECO:0000313" key="2">
    <source>
        <dbReference type="EMBL" id="UUP18145.1"/>
    </source>
</evidence>
<dbReference type="RefSeq" id="WP_338530404.1">
    <property type="nucleotide sequence ID" value="NZ_CP030941.1"/>
</dbReference>
<accession>A0ABY5MM37</accession>
<evidence type="ECO:0000313" key="3">
    <source>
        <dbReference type="Proteomes" id="UP001342418"/>
    </source>
</evidence>
<dbReference type="PANTHER" id="PTHR30565">
    <property type="entry name" value="PROTEIN YCIF"/>
    <property type="match status" value="1"/>
</dbReference>
<dbReference type="CDD" id="cd00657">
    <property type="entry name" value="Ferritin_like"/>
    <property type="match status" value="1"/>
</dbReference>
<dbReference type="InterPro" id="IPR012347">
    <property type="entry name" value="Ferritin-like"/>
</dbReference>